<dbReference type="AlphaFoldDB" id="A0A839UQN4"/>
<proteinExistence type="inferred from homology"/>
<dbReference type="SUPFAM" id="SSF53448">
    <property type="entry name" value="Nucleotide-diphospho-sugar transferases"/>
    <property type="match status" value="1"/>
</dbReference>
<dbReference type="Pfam" id="PF13641">
    <property type="entry name" value="Glyco_tranf_2_3"/>
    <property type="match status" value="1"/>
</dbReference>
<feature type="transmembrane region" description="Helical" evidence="4">
    <location>
        <begin position="319"/>
        <end position="337"/>
    </location>
</feature>
<dbReference type="Gene3D" id="3.90.550.10">
    <property type="entry name" value="Spore Coat Polysaccharide Biosynthesis Protein SpsA, Chain A"/>
    <property type="match status" value="1"/>
</dbReference>
<sequence>MMQLLFWISALLLLYIYLGYPLLLRFLPRSKPAPVPAGAEEIYPSVTVIIPAYNEADHIEATVTNKLAQDYPADKLQIIVVSDESEDDTDEIVQRIAEQHPNVQLLRQVPRQGKTAGLNLAMQQVSSEIVVFSDANSHYAPDAIKQLTQCFNDQSIGYVTGKMVYTNSDGSLVGDGCSAYMKYENHLRSLETHTGSVVGVDGGIDAIRTELYQPMNADQLPDFVLPLKVVSQGKRVGYCPEALLNEEALNSADSEFRMRVRVSLRAYWALWDMRHLFNPKRFGIFSLQLVSHKLLRYLAFLPLIVAFITAALLSGQSLFYSAAFFGQLAFYVAAVYAGTTGSSNRWLGLANYFCLINFAAMLAFINFVKGEKIVIWKPRVG</sequence>
<feature type="transmembrane region" description="Helical" evidence="4">
    <location>
        <begin position="6"/>
        <end position="24"/>
    </location>
</feature>
<gene>
    <name evidence="5" type="ORF">FHS30_003310</name>
</gene>
<feature type="transmembrane region" description="Helical" evidence="4">
    <location>
        <begin position="349"/>
        <end position="368"/>
    </location>
</feature>
<reference evidence="5 6" key="1">
    <citation type="submission" date="2020-08" db="EMBL/GenBank/DDBJ databases">
        <title>Genomic Encyclopedia of Type Strains, Phase III (KMG-III): the genomes of soil and plant-associated and newly described type strains.</title>
        <authorList>
            <person name="Whitman W."/>
        </authorList>
    </citation>
    <scope>NUCLEOTIDE SEQUENCE [LARGE SCALE GENOMIC DNA]</scope>
    <source>
        <strain evidence="5 6">CECT 8571</strain>
    </source>
</reference>
<dbReference type="PANTHER" id="PTHR43630">
    <property type="entry name" value="POLY-BETA-1,6-N-ACETYL-D-GLUCOSAMINE SYNTHASE"/>
    <property type="match status" value="1"/>
</dbReference>
<evidence type="ECO:0000256" key="2">
    <source>
        <dbReference type="ARBA" id="ARBA00022676"/>
    </source>
</evidence>
<evidence type="ECO:0000256" key="1">
    <source>
        <dbReference type="ARBA" id="ARBA00006739"/>
    </source>
</evidence>
<accession>A0A839UQN4</accession>
<comment type="caution">
    <text evidence="5">The sequence shown here is derived from an EMBL/GenBank/DDBJ whole genome shotgun (WGS) entry which is preliminary data.</text>
</comment>
<keyword evidence="2" id="KW-0328">Glycosyltransferase</keyword>
<dbReference type="PANTHER" id="PTHR43630:SF1">
    <property type="entry name" value="POLY-BETA-1,6-N-ACETYL-D-GLUCOSAMINE SYNTHASE"/>
    <property type="match status" value="1"/>
</dbReference>
<evidence type="ECO:0000313" key="5">
    <source>
        <dbReference type="EMBL" id="MBB3170093.1"/>
    </source>
</evidence>
<dbReference type="Proteomes" id="UP000559987">
    <property type="component" value="Unassembled WGS sequence"/>
</dbReference>
<protein>
    <submittedName>
        <fullName evidence="5">Cellulose synthase/poly-beta-1,6-N-acetylglucosamine synthase-like glycosyltransferase</fullName>
    </submittedName>
</protein>
<keyword evidence="3 5" id="KW-0808">Transferase</keyword>
<dbReference type="RefSeq" id="WP_183911589.1">
    <property type="nucleotide sequence ID" value="NZ_JACHXZ010000005.1"/>
</dbReference>
<keyword evidence="4" id="KW-1133">Transmembrane helix</keyword>
<feature type="transmembrane region" description="Helical" evidence="4">
    <location>
        <begin position="294"/>
        <end position="313"/>
    </location>
</feature>
<keyword evidence="6" id="KW-1185">Reference proteome</keyword>
<dbReference type="EMBL" id="JACHXZ010000005">
    <property type="protein sequence ID" value="MBB3170093.1"/>
    <property type="molecule type" value="Genomic_DNA"/>
</dbReference>
<evidence type="ECO:0000256" key="3">
    <source>
        <dbReference type="ARBA" id="ARBA00022679"/>
    </source>
</evidence>
<keyword evidence="4" id="KW-0472">Membrane</keyword>
<comment type="similarity">
    <text evidence="1">Belongs to the glycosyltransferase 2 family.</text>
</comment>
<dbReference type="GO" id="GO:0016757">
    <property type="term" value="F:glycosyltransferase activity"/>
    <property type="evidence" value="ECO:0007669"/>
    <property type="project" value="UniProtKB-KW"/>
</dbReference>
<evidence type="ECO:0000313" key="6">
    <source>
        <dbReference type="Proteomes" id="UP000559987"/>
    </source>
</evidence>
<name>A0A839UQN4_9GAMM</name>
<organism evidence="5 6">
    <name type="scientific">Simiduia aestuariiviva</name>
    <dbReference type="NCBI Taxonomy" id="1510459"/>
    <lineage>
        <taxon>Bacteria</taxon>
        <taxon>Pseudomonadati</taxon>
        <taxon>Pseudomonadota</taxon>
        <taxon>Gammaproteobacteria</taxon>
        <taxon>Cellvibrionales</taxon>
        <taxon>Cellvibrionaceae</taxon>
        <taxon>Simiduia</taxon>
    </lineage>
</organism>
<evidence type="ECO:0000256" key="4">
    <source>
        <dbReference type="SAM" id="Phobius"/>
    </source>
</evidence>
<dbReference type="CDD" id="cd06439">
    <property type="entry name" value="CESA_like_1"/>
    <property type="match status" value="1"/>
</dbReference>
<keyword evidence="4" id="KW-0812">Transmembrane</keyword>
<dbReference type="InterPro" id="IPR029044">
    <property type="entry name" value="Nucleotide-diphossugar_trans"/>
</dbReference>